<dbReference type="InterPro" id="IPR003326">
    <property type="entry name" value="TRA-1_regulated"/>
</dbReference>
<dbReference type="GeneID" id="9802729"/>
<proteinExistence type="predicted"/>
<name>A0A6A5HL73_CAERE</name>
<dbReference type="EMBL" id="WUAV01000002">
    <property type="protein sequence ID" value="KAF1767426.1"/>
    <property type="molecule type" value="Genomic_DNA"/>
</dbReference>
<evidence type="ECO:0000313" key="2">
    <source>
        <dbReference type="EMBL" id="KAF1767426.1"/>
    </source>
</evidence>
<feature type="chain" id="PRO_5025497312" evidence="1">
    <location>
        <begin position="21"/>
        <end position="300"/>
    </location>
</feature>
<dbReference type="CTD" id="9802729"/>
<reference evidence="2 3" key="1">
    <citation type="submission" date="2019-12" db="EMBL/GenBank/DDBJ databases">
        <title>Chromosome-level assembly of the Caenorhabditis remanei genome.</title>
        <authorList>
            <person name="Teterina A.A."/>
            <person name="Willis J.H."/>
            <person name="Phillips P.C."/>
        </authorList>
    </citation>
    <scope>NUCLEOTIDE SEQUENCE [LARGE SCALE GENOMIC DNA]</scope>
    <source>
        <strain evidence="2 3">PX506</strain>
        <tissue evidence="2">Whole organism</tissue>
    </source>
</reference>
<dbReference type="RefSeq" id="XP_053590350.1">
    <property type="nucleotide sequence ID" value="XM_053726156.1"/>
</dbReference>
<keyword evidence="1" id="KW-0732">Signal</keyword>
<evidence type="ECO:0000256" key="1">
    <source>
        <dbReference type="SAM" id="SignalP"/>
    </source>
</evidence>
<gene>
    <name evidence="2" type="ORF">GCK72_007385</name>
</gene>
<dbReference type="AlphaFoldDB" id="A0A6A5HL73"/>
<feature type="signal peptide" evidence="1">
    <location>
        <begin position="1"/>
        <end position="20"/>
    </location>
</feature>
<evidence type="ECO:0000313" key="3">
    <source>
        <dbReference type="Proteomes" id="UP000483820"/>
    </source>
</evidence>
<organism evidence="2 3">
    <name type="scientific">Caenorhabditis remanei</name>
    <name type="common">Caenorhabditis vulgaris</name>
    <dbReference type="NCBI Taxonomy" id="31234"/>
    <lineage>
        <taxon>Eukaryota</taxon>
        <taxon>Metazoa</taxon>
        <taxon>Ecdysozoa</taxon>
        <taxon>Nematoda</taxon>
        <taxon>Chromadorea</taxon>
        <taxon>Rhabditida</taxon>
        <taxon>Rhabditina</taxon>
        <taxon>Rhabditomorpha</taxon>
        <taxon>Rhabditoidea</taxon>
        <taxon>Rhabditidae</taxon>
        <taxon>Peloderinae</taxon>
        <taxon>Caenorhabditis</taxon>
    </lineage>
</organism>
<dbReference type="Proteomes" id="UP000483820">
    <property type="component" value="Chromosome II"/>
</dbReference>
<sequence length="300" mass="33998">MNWFIIISLFFIWNFQECHCCLKSKRSADYCECSDITDILYSSFDSDKNDILISEKVGCVRNITCRDSYLTYVTTTFSTSEIVRPDDSHKDSKAYVDSADLQTGVLTGSVDVFSLFGMTCENKKWYVTKYPFGVHYITEDSETKFITGGLDGKRSEIESVMCLPIEPPCRCSDITDILYSSFDSDRNDILISEKVGCARNITCRDSYLTYVTTSFSSSEIVRPDDSHKDSKAYVDSADLQTGVLTGSVDVFSLFGMTCENKKWYVTKYPFGVHYITEDSETKFITGGLDGKRSEIESVMW</sequence>
<accession>A0A6A5HL73</accession>
<protein>
    <submittedName>
        <fullName evidence="2">Uncharacterized protein</fullName>
    </submittedName>
</protein>
<comment type="caution">
    <text evidence="2">The sequence shown here is derived from an EMBL/GenBank/DDBJ whole genome shotgun (WGS) entry which is preliminary data.</text>
</comment>
<dbReference type="KEGG" id="crq:GCK72_007385"/>
<dbReference type="Pfam" id="PF02343">
    <property type="entry name" value="TRA-1_regulated"/>
    <property type="match status" value="2"/>
</dbReference>